<protein>
    <submittedName>
        <fullName evidence="1">Uncharacterized protein</fullName>
    </submittedName>
</protein>
<gene>
    <name evidence="1" type="ORF">O9H85_34380</name>
</gene>
<organism evidence="1 2">
    <name type="scientific">Paenibacillus gyeongsangnamensis</name>
    <dbReference type="NCBI Taxonomy" id="3388067"/>
    <lineage>
        <taxon>Bacteria</taxon>
        <taxon>Bacillati</taxon>
        <taxon>Bacillota</taxon>
        <taxon>Bacilli</taxon>
        <taxon>Bacillales</taxon>
        <taxon>Paenibacillaceae</taxon>
        <taxon>Paenibacillus</taxon>
    </lineage>
</organism>
<comment type="caution">
    <text evidence="1">The sequence shown here is derived from an EMBL/GenBank/DDBJ whole genome shotgun (WGS) entry which is preliminary data.</text>
</comment>
<dbReference type="RefSeq" id="WP_269885878.1">
    <property type="nucleotide sequence ID" value="NZ_JAQAGZ010000036.1"/>
</dbReference>
<evidence type="ECO:0000313" key="1">
    <source>
        <dbReference type="EMBL" id="MCZ8517349.1"/>
    </source>
</evidence>
<name>A0ABT4QKH6_9BACL</name>
<dbReference type="EMBL" id="JAQAGZ010000036">
    <property type="protein sequence ID" value="MCZ8517349.1"/>
    <property type="molecule type" value="Genomic_DNA"/>
</dbReference>
<dbReference type="Proteomes" id="UP001527882">
    <property type="component" value="Unassembled WGS sequence"/>
</dbReference>
<proteinExistence type="predicted"/>
<evidence type="ECO:0000313" key="2">
    <source>
        <dbReference type="Proteomes" id="UP001527882"/>
    </source>
</evidence>
<sequence>MSIINLKGTHQGAFRFRFIGGTLNRIIKIDADRANELNRAIMEWLELTLHPIKTYIVGLWAGEEGFDFRGMHHRKPKAEKFSLVVAL</sequence>
<keyword evidence="2" id="KW-1185">Reference proteome</keyword>
<accession>A0ABT4QKH6</accession>
<reference evidence="1 2" key="1">
    <citation type="submission" date="2022-12" db="EMBL/GenBank/DDBJ databases">
        <title>Draft genome sequence of Paenibacillus sp. dW9.</title>
        <authorList>
            <person name="Choi E.-W."/>
            <person name="Kim D.-U."/>
        </authorList>
    </citation>
    <scope>NUCLEOTIDE SEQUENCE [LARGE SCALE GENOMIC DNA]</scope>
    <source>
        <strain evidence="2">dW9</strain>
    </source>
</reference>